<evidence type="ECO:0008006" key="3">
    <source>
        <dbReference type="Google" id="ProtNLM"/>
    </source>
</evidence>
<reference evidence="2" key="1">
    <citation type="submission" date="2012-02" db="EMBL/GenBank/DDBJ databases">
        <title>Complete sequence of Desulfitobacterium dichloroeliminans LMG P-21439.</title>
        <authorList>
            <person name="Lucas S."/>
            <person name="Han J."/>
            <person name="Lapidus A."/>
            <person name="Cheng J.-F."/>
            <person name="Goodwin L."/>
            <person name="Pitluck S."/>
            <person name="Peters L."/>
            <person name="Ovchinnikova G."/>
            <person name="Teshima H."/>
            <person name="Detter J.C."/>
            <person name="Han C."/>
            <person name="Tapia R."/>
            <person name="Land M."/>
            <person name="Hauser L."/>
            <person name="Kyrpides N."/>
            <person name="Ivanova N."/>
            <person name="Pagani I."/>
            <person name="Kruse T."/>
            <person name="de Vos W.M."/>
            <person name="Boon N."/>
            <person name="Smidt H."/>
            <person name="Woyke T."/>
        </authorList>
    </citation>
    <scope>NUCLEOTIDE SEQUENCE [LARGE SCALE GENOMIC DNA]</scope>
    <source>
        <strain evidence="2">LMG P-21439 / DCA1</strain>
    </source>
</reference>
<dbReference type="OrthoDB" id="1924973at2"/>
<sequence>MDIAAMSIVMNQAKVQQQASISVMKMTIDVAREQSKSLAMMLEGMSGVSDLSVVTQLGSNIDIWV</sequence>
<dbReference type="AlphaFoldDB" id="L0FAP3"/>
<keyword evidence="2" id="KW-1185">Reference proteome</keyword>
<evidence type="ECO:0000313" key="1">
    <source>
        <dbReference type="EMBL" id="AGA70297.1"/>
    </source>
</evidence>
<dbReference type="Proteomes" id="UP000010797">
    <property type="component" value="Chromosome"/>
</dbReference>
<gene>
    <name evidence="1" type="ordered locus">Desdi_2885</name>
</gene>
<dbReference type="RefSeq" id="WP_015263258.1">
    <property type="nucleotide sequence ID" value="NC_019903.1"/>
</dbReference>
<dbReference type="Pfam" id="PF14070">
    <property type="entry name" value="YjfB_motility"/>
    <property type="match status" value="1"/>
</dbReference>
<dbReference type="InterPro" id="IPR025906">
    <property type="entry name" value="YjfB_motility"/>
</dbReference>
<dbReference type="eggNOG" id="ENOG5033AGR">
    <property type="taxonomic scope" value="Bacteria"/>
</dbReference>
<name>L0FAP3_DESDL</name>
<dbReference type="KEGG" id="ddl:Desdi_2885"/>
<evidence type="ECO:0000313" key="2">
    <source>
        <dbReference type="Proteomes" id="UP000010797"/>
    </source>
</evidence>
<dbReference type="EMBL" id="CP003344">
    <property type="protein sequence ID" value="AGA70297.1"/>
    <property type="molecule type" value="Genomic_DNA"/>
</dbReference>
<dbReference type="HOGENOM" id="CLU_189781_3_0_9"/>
<accession>L0FAP3</accession>
<protein>
    <recommendedName>
        <fullName evidence="3">Motility protein</fullName>
    </recommendedName>
</protein>
<organism evidence="1 2">
    <name type="scientific">Desulfitobacterium dichloroeliminans (strain LMG P-21439 / DCA1)</name>
    <dbReference type="NCBI Taxonomy" id="871963"/>
    <lineage>
        <taxon>Bacteria</taxon>
        <taxon>Bacillati</taxon>
        <taxon>Bacillota</taxon>
        <taxon>Clostridia</taxon>
        <taxon>Eubacteriales</taxon>
        <taxon>Desulfitobacteriaceae</taxon>
        <taxon>Desulfitobacterium</taxon>
    </lineage>
</organism>
<proteinExistence type="predicted"/>